<sequence>MNSLLKTCKIKGFFVVFLALFMSGCAKRVVYQKVLVPTKCNISLPLRPSKELDTLEYLKALLVYTEVLENDLKFCNSNE</sequence>
<proteinExistence type="predicted"/>
<name>I0ELP4_HELC0</name>
<dbReference type="AlphaFoldDB" id="I0ELP4"/>
<dbReference type="RefSeq" id="WP_014660735.1">
    <property type="nucleotide sequence ID" value="NC_017737.1"/>
</dbReference>
<dbReference type="KEGG" id="hce:HCW_02910"/>
<evidence type="ECO:0008006" key="3">
    <source>
        <dbReference type="Google" id="ProtNLM"/>
    </source>
</evidence>
<evidence type="ECO:0000313" key="1">
    <source>
        <dbReference type="EMBL" id="AFI03863.1"/>
    </source>
</evidence>
<gene>
    <name evidence="1" type="ordered locus">HCW_02910</name>
</gene>
<accession>I0ELP4</accession>
<dbReference type="STRING" id="182217.HCW_02910"/>
<dbReference type="Proteomes" id="UP000005010">
    <property type="component" value="Chromosome"/>
</dbReference>
<dbReference type="PATRIC" id="fig|182217.3.peg.625"/>
<protein>
    <recommendedName>
        <fullName evidence="3">Lipoprotein</fullName>
    </recommendedName>
</protein>
<dbReference type="PROSITE" id="PS51257">
    <property type="entry name" value="PROKAR_LIPOPROTEIN"/>
    <property type="match status" value="1"/>
</dbReference>
<organism evidence="1 2">
    <name type="scientific">Helicobacter cetorum (strain ATCC BAA-429 / MIT 00-7128)</name>
    <dbReference type="NCBI Taxonomy" id="182217"/>
    <lineage>
        <taxon>Bacteria</taxon>
        <taxon>Pseudomonadati</taxon>
        <taxon>Campylobacterota</taxon>
        <taxon>Epsilonproteobacteria</taxon>
        <taxon>Campylobacterales</taxon>
        <taxon>Helicobacteraceae</taxon>
        <taxon>Helicobacter</taxon>
    </lineage>
</organism>
<dbReference type="HOGENOM" id="CLU_193684_1_0_7"/>
<dbReference type="EMBL" id="CP003479">
    <property type="protein sequence ID" value="AFI03863.1"/>
    <property type="molecule type" value="Genomic_DNA"/>
</dbReference>
<evidence type="ECO:0000313" key="2">
    <source>
        <dbReference type="Proteomes" id="UP000005010"/>
    </source>
</evidence>
<reference evidence="2" key="1">
    <citation type="submission" date="2012-04" db="EMBL/GenBank/DDBJ databases">
        <title>Complete genome sequence of Helicobacter cetorum strain MIT 00-7128.</title>
        <authorList>
            <person name="Kersulyte D."/>
            <person name="Berg D.E."/>
        </authorList>
    </citation>
    <scope>NUCLEOTIDE SEQUENCE [LARGE SCALE GENOMIC DNA]</scope>
    <source>
        <strain evidence="2">MIT 00-7128</strain>
    </source>
</reference>
<keyword evidence="2" id="KW-1185">Reference proteome</keyword>